<feature type="transmembrane region" description="Helical" evidence="1">
    <location>
        <begin position="171"/>
        <end position="190"/>
    </location>
</feature>
<protein>
    <recommendedName>
        <fullName evidence="4">Integral membrane protein</fullName>
    </recommendedName>
</protein>
<feature type="transmembrane region" description="Helical" evidence="1">
    <location>
        <begin position="251"/>
        <end position="272"/>
    </location>
</feature>
<keyword evidence="3" id="KW-1185">Reference proteome</keyword>
<feature type="transmembrane region" description="Helical" evidence="1">
    <location>
        <begin position="197"/>
        <end position="222"/>
    </location>
</feature>
<organism evidence="2 3">
    <name type="scientific">Brachybacterium kimchii</name>
    <dbReference type="NCBI Taxonomy" id="2942909"/>
    <lineage>
        <taxon>Bacteria</taxon>
        <taxon>Bacillati</taxon>
        <taxon>Actinomycetota</taxon>
        <taxon>Actinomycetes</taxon>
        <taxon>Micrococcales</taxon>
        <taxon>Dermabacteraceae</taxon>
        <taxon>Brachybacterium</taxon>
    </lineage>
</organism>
<evidence type="ECO:0000313" key="2">
    <source>
        <dbReference type="EMBL" id="UQN29717.1"/>
    </source>
</evidence>
<sequence length="279" mass="28922">MSALRQTASVLLLVLAAVVGASWLPGTWLQQHVVERAGFLEIAEPMGEDASTQHALTDAAVDELLSSDVIPSSVRGTVAPYAKEQAASFTTTSAYQAMWDDSMDSVHEGLFASGDSPIEVDLSPAVDSLMDPIEEKLPFGITLPRPDHPTVTLTTIPDLPALRAAAQVLPYASWALPVMIVLMVLALLVADRRRAALLGAGIATLVAGAIGLLLAAGIGVLVPASVDGAGLLGPIVQGFEARFSADIAPRATVMTGVGAGIIVVGAVLLAVVRRPARRR</sequence>
<dbReference type="EMBL" id="CP097218">
    <property type="protein sequence ID" value="UQN29717.1"/>
    <property type="molecule type" value="Genomic_DNA"/>
</dbReference>
<gene>
    <name evidence="2" type="ORF">M4486_19145</name>
</gene>
<reference evidence="2" key="1">
    <citation type="submission" date="2022-05" db="EMBL/GenBank/DDBJ databases">
        <title>Genomic analysis of Brachybacterium sp. CBA3104.</title>
        <authorList>
            <person name="Roh S.W."/>
            <person name="Kim Y.B."/>
            <person name="Kim Y."/>
        </authorList>
    </citation>
    <scope>NUCLEOTIDE SEQUENCE</scope>
    <source>
        <strain evidence="2">CBA3104</strain>
    </source>
</reference>
<accession>A0ABY4N5A1</accession>
<proteinExistence type="predicted"/>
<keyword evidence="1" id="KW-0472">Membrane</keyword>
<evidence type="ECO:0000313" key="3">
    <source>
        <dbReference type="Proteomes" id="UP001055868"/>
    </source>
</evidence>
<keyword evidence="1" id="KW-0812">Transmembrane</keyword>
<dbReference type="RefSeq" id="WP_249478904.1">
    <property type="nucleotide sequence ID" value="NZ_CP097218.1"/>
</dbReference>
<name>A0ABY4N5A1_9MICO</name>
<dbReference type="Proteomes" id="UP001055868">
    <property type="component" value="Chromosome"/>
</dbReference>
<evidence type="ECO:0000256" key="1">
    <source>
        <dbReference type="SAM" id="Phobius"/>
    </source>
</evidence>
<evidence type="ECO:0008006" key="4">
    <source>
        <dbReference type="Google" id="ProtNLM"/>
    </source>
</evidence>
<keyword evidence="1" id="KW-1133">Transmembrane helix</keyword>